<dbReference type="PROSITE" id="PS51767">
    <property type="entry name" value="PEPTIDASE_A1"/>
    <property type="match status" value="1"/>
</dbReference>
<feature type="non-terminal residue" evidence="2">
    <location>
        <position position="1"/>
    </location>
</feature>
<dbReference type="Pfam" id="PF00026">
    <property type="entry name" value="Asp"/>
    <property type="match status" value="1"/>
</dbReference>
<evidence type="ECO:0000259" key="1">
    <source>
        <dbReference type="PROSITE" id="PS51767"/>
    </source>
</evidence>
<sequence>ILGDIFMGRYHTVFDFGKSRVGFAEAA</sequence>
<dbReference type="Proteomes" id="UP000265520">
    <property type="component" value="Unassembled WGS sequence"/>
</dbReference>
<evidence type="ECO:0000313" key="2">
    <source>
        <dbReference type="EMBL" id="MCI40156.1"/>
    </source>
</evidence>
<organism evidence="2 3">
    <name type="scientific">Trifolium medium</name>
    <dbReference type="NCBI Taxonomy" id="97028"/>
    <lineage>
        <taxon>Eukaryota</taxon>
        <taxon>Viridiplantae</taxon>
        <taxon>Streptophyta</taxon>
        <taxon>Embryophyta</taxon>
        <taxon>Tracheophyta</taxon>
        <taxon>Spermatophyta</taxon>
        <taxon>Magnoliopsida</taxon>
        <taxon>eudicotyledons</taxon>
        <taxon>Gunneridae</taxon>
        <taxon>Pentapetalae</taxon>
        <taxon>rosids</taxon>
        <taxon>fabids</taxon>
        <taxon>Fabales</taxon>
        <taxon>Fabaceae</taxon>
        <taxon>Papilionoideae</taxon>
        <taxon>50 kb inversion clade</taxon>
        <taxon>NPAAA clade</taxon>
        <taxon>Hologalegina</taxon>
        <taxon>IRL clade</taxon>
        <taxon>Trifolieae</taxon>
        <taxon>Trifolium</taxon>
    </lineage>
</organism>
<dbReference type="AlphaFoldDB" id="A0A392RX53"/>
<protein>
    <submittedName>
        <fullName evidence="2">Aspartic proteinase 4</fullName>
    </submittedName>
</protein>
<proteinExistence type="predicted"/>
<name>A0A392RX53_9FABA</name>
<reference evidence="2 3" key="1">
    <citation type="journal article" date="2018" name="Front. Plant Sci.">
        <title>Red Clover (Trifolium pratense) and Zigzag Clover (T. medium) - A Picture of Genomic Similarities and Differences.</title>
        <authorList>
            <person name="Dluhosova J."/>
            <person name="Istvanek J."/>
            <person name="Nedelnik J."/>
            <person name="Repkova J."/>
        </authorList>
    </citation>
    <scope>NUCLEOTIDE SEQUENCE [LARGE SCALE GENOMIC DNA]</scope>
    <source>
        <strain evidence="3">cv. 10/8</strain>
        <tissue evidence="2">Leaf</tissue>
    </source>
</reference>
<evidence type="ECO:0000313" key="3">
    <source>
        <dbReference type="Proteomes" id="UP000265520"/>
    </source>
</evidence>
<dbReference type="Gene3D" id="2.40.70.10">
    <property type="entry name" value="Acid Proteases"/>
    <property type="match status" value="1"/>
</dbReference>
<accession>A0A392RX53</accession>
<feature type="domain" description="Peptidase A1" evidence="1">
    <location>
        <begin position="1"/>
        <end position="24"/>
    </location>
</feature>
<comment type="caution">
    <text evidence="2">The sequence shown here is derived from an EMBL/GenBank/DDBJ whole genome shotgun (WGS) entry which is preliminary data.</text>
</comment>
<keyword evidence="3" id="KW-1185">Reference proteome</keyword>
<dbReference type="InterPro" id="IPR021109">
    <property type="entry name" value="Peptidase_aspartic_dom_sf"/>
</dbReference>
<dbReference type="EMBL" id="LXQA010276616">
    <property type="protein sequence ID" value="MCI40156.1"/>
    <property type="molecule type" value="Genomic_DNA"/>
</dbReference>
<dbReference type="InterPro" id="IPR033121">
    <property type="entry name" value="PEPTIDASE_A1"/>
</dbReference>
<dbReference type="SUPFAM" id="SSF50630">
    <property type="entry name" value="Acid proteases"/>
    <property type="match status" value="1"/>
</dbReference>